<dbReference type="Proteomes" id="UP000238479">
    <property type="component" value="Chromosome 4"/>
</dbReference>
<reference evidence="2 3" key="1">
    <citation type="journal article" date="2018" name="Nat. Genet.">
        <title>The Rosa genome provides new insights in the design of modern roses.</title>
        <authorList>
            <person name="Bendahmane M."/>
        </authorList>
    </citation>
    <scope>NUCLEOTIDE SEQUENCE [LARGE SCALE GENOMIC DNA]</scope>
    <source>
        <strain evidence="3">cv. Old Blush</strain>
    </source>
</reference>
<dbReference type="Gramene" id="PRQ35983">
    <property type="protein sequence ID" value="PRQ35983"/>
    <property type="gene ID" value="RchiOBHm_Chr4g0386471"/>
</dbReference>
<evidence type="ECO:0000256" key="1">
    <source>
        <dbReference type="SAM" id="MobiDB-lite"/>
    </source>
</evidence>
<organism evidence="2 3">
    <name type="scientific">Rosa chinensis</name>
    <name type="common">China rose</name>
    <dbReference type="NCBI Taxonomy" id="74649"/>
    <lineage>
        <taxon>Eukaryota</taxon>
        <taxon>Viridiplantae</taxon>
        <taxon>Streptophyta</taxon>
        <taxon>Embryophyta</taxon>
        <taxon>Tracheophyta</taxon>
        <taxon>Spermatophyta</taxon>
        <taxon>Magnoliopsida</taxon>
        <taxon>eudicotyledons</taxon>
        <taxon>Gunneridae</taxon>
        <taxon>Pentapetalae</taxon>
        <taxon>rosids</taxon>
        <taxon>fabids</taxon>
        <taxon>Rosales</taxon>
        <taxon>Rosaceae</taxon>
        <taxon>Rosoideae</taxon>
        <taxon>Rosoideae incertae sedis</taxon>
        <taxon>Rosa</taxon>
    </lineage>
</organism>
<sequence length="106" mass="11454">MVNKFIVSKHKAIQQYALDLSNCLPPPLENSGLENSNSSVSHDETEAVSTISAPKPTIQATSSVGAVALRYPVRTGLVGAAKHIFTFMLIFQGLYHINGILDQLCK</sequence>
<evidence type="ECO:0000313" key="2">
    <source>
        <dbReference type="EMBL" id="PRQ35983.1"/>
    </source>
</evidence>
<proteinExistence type="predicted"/>
<gene>
    <name evidence="2" type="ORF">RchiOBHm_Chr4g0386471</name>
</gene>
<dbReference type="STRING" id="74649.A0A2P6QPA8"/>
<feature type="region of interest" description="Disordered" evidence="1">
    <location>
        <begin position="29"/>
        <end position="51"/>
    </location>
</feature>
<protein>
    <submittedName>
        <fullName evidence="2">Uncharacterized protein</fullName>
    </submittedName>
</protein>
<feature type="compositionally biased region" description="Low complexity" evidence="1">
    <location>
        <begin position="29"/>
        <end position="40"/>
    </location>
</feature>
<comment type="caution">
    <text evidence="2">The sequence shown here is derived from an EMBL/GenBank/DDBJ whole genome shotgun (WGS) entry which is preliminary data.</text>
</comment>
<name>A0A2P6QPA8_ROSCH</name>
<dbReference type="EMBL" id="PDCK01000042">
    <property type="protein sequence ID" value="PRQ35983.1"/>
    <property type="molecule type" value="Genomic_DNA"/>
</dbReference>
<accession>A0A2P6QPA8</accession>
<keyword evidence="3" id="KW-1185">Reference proteome</keyword>
<evidence type="ECO:0000313" key="3">
    <source>
        <dbReference type="Proteomes" id="UP000238479"/>
    </source>
</evidence>
<dbReference type="AlphaFoldDB" id="A0A2P6QPA8"/>